<accession>A0A4S8FDA3</accession>
<dbReference type="GO" id="GO:0043190">
    <property type="term" value="C:ATP-binding cassette (ABC) transporter complex"/>
    <property type="evidence" value="ECO:0007669"/>
    <property type="project" value="InterPro"/>
</dbReference>
<evidence type="ECO:0000256" key="1">
    <source>
        <dbReference type="ARBA" id="ARBA00022448"/>
    </source>
</evidence>
<proteinExistence type="predicted"/>
<dbReference type="InterPro" id="IPR013611">
    <property type="entry name" value="Transp-assoc_OB_typ2"/>
</dbReference>
<dbReference type="PROSITE" id="PS00211">
    <property type="entry name" value="ABC_TRANSPORTER_1"/>
    <property type="match status" value="1"/>
</dbReference>
<dbReference type="PANTHER" id="PTHR42781:SF4">
    <property type="entry name" value="SPERMIDINE_PUTRESCINE IMPORT ATP-BINDING PROTEIN POTA"/>
    <property type="match status" value="1"/>
</dbReference>
<dbReference type="Proteomes" id="UP000308917">
    <property type="component" value="Unassembled WGS sequence"/>
</dbReference>
<dbReference type="PROSITE" id="PS50893">
    <property type="entry name" value="ABC_TRANSPORTER_2"/>
    <property type="match status" value="1"/>
</dbReference>
<dbReference type="InterPro" id="IPR017871">
    <property type="entry name" value="ABC_transporter-like_CS"/>
</dbReference>
<dbReference type="GO" id="GO:0015697">
    <property type="term" value="P:quaternary ammonium group transport"/>
    <property type="evidence" value="ECO:0007669"/>
    <property type="project" value="UniProtKB-ARBA"/>
</dbReference>
<dbReference type="GO" id="GO:0016887">
    <property type="term" value="F:ATP hydrolysis activity"/>
    <property type="evidence" value="ECO:0007669"/>
    <property type="project" value="InterPro"/>
</dbReference>
<keyword evidence="1" id="KW-0813">Transport</keyword>
<protein>
    <submittedName>
        <fullName evidence="6">ABC transporter ATP-binding protein</fullName>
    </submittedName>
</protein>
<feature type="domain" description="ABC transporter" evidence="5">
    <location>
        <begin position="12"/>
        <end position="242"/>
    </location>
</feature>
<dbReference type="SUPFAM" id="SSF50331">
    <property type="entry name" value="MOP-like"/>
    <property type="match status" value="1"/>
</dbReference>
<name>A0A4S8FDA3_9BURK</name>
<evidence type="ECO:0000313" key="6">
    <source>
        <dbReference type="EMBL" id="THU04985.1"/>
    </source>
</evidence>
<dbReference type="FunFam" id="3.40.50.300:FF:000425">
    <property type="entry name" value="Probable ABC transporter, ATP-binding subunit"/>
    <property type="match status" value="1"/>
</dbReference>
<dbReference type="GO" id="GO:0022857">
    <property type="term" value="F:transmembrane transporter activity"/>
    <property type="evidence" value="ECO:0007669"/>
    <property type="project" value="InterPro"/>
</dbReference>
<evidence type="ECO:0000259" key="5">
    <source>
        <dbReference type="PROSITE" id="PS50893"/>
    </source>
</evidence>
<dbReference type="GO" id="GO:0005524">
    <property type="term" value="F:ATP binding"/>
    <property type="evidence" value="ECO:0007669"/>
    <property type="project" value="UniProtKB-KW"/>
</dbReference>
<keyword evidence="4 6" id="KW-0067">ATP-binding</keyword>
<keyword evidence="3" id="KW-0547">Nucleotide-binding</keyword>
<gene>
    <name evidence="6" type="ORF">E9531_00020</name>
</gene>
<dbReference type="InterPro" id="IPR050093">
    <property type="entry name" value="ABC_SmlMolc_Importer"/>
</dbReference>
<dbReference type="EMBL" id="STFG01000001">
    <property type="protein sequence ID" value="THU04985.1"/>
    <property type="molecule type" value="Genomic_DNA"/>
</dbReference>
<dbReference type="InterPro" id="IPR003439">
    <property type="entry name" value="ABC_transporter-like_ATP-bd"/>
</dbReference>
<dbReference type="SUPFAM" id="SSF52540">
    <property type="entry name" value="P-loop containing nucleoside triphosphate hydrolases"/>
    <property type="match status" value="1"/>
</dbReference>
<dbReference type="InterPro" id="IPR027417">
    <property type="entry name" value="P-loop_NTPase"/>
</dbReference>
<reference evidence="6 7" key="1">
    <citation type="journal article" date="2015" name="Antonie Van Leeuwenhoek">
        <title>Lampropedia puyangensis sp. nov., isolated from symptomatic bark of Populus ? euramericana canker and emended description of Lampropedia hyalina (Ehrenberg 1832) Lee et al. 2004.</title>
        <authorList>
            <person name="Li Y."/>
            <person name="Wang T."/>
            <person name="Piao C.G."/>
            <person name="Wang L.F."/>
            <person name="Tian G.Z."/>
            <person name="Zhu T.H."/>
            <person name="Guo M.W."/>
        </authorList>
    </citation>
    <scope>NUCLEOTIDE SEQUENCE [LARGE SCALE GENOMIC DNA]</scope>
    <source>
        <strain evidence="6 7">2-bin</strain>
    </source>
</reference>
<evidence type="ECO:0000256" key="2">
    <source>
        <dbReference type="ARBA" id="ARBA00022475"/>
    </source>
</evidence>
<dbReference type="Pfam" id="PF08402">
    <property type="entry name" value="TOBE_2"/>
    <property type="match status" value="1"/>
</dbReference>
<dbReference type="AlphaFoldDB" id="A0A4S8FDA3"/>
<organism evidence="6 7">
    <name type="scientific">Lampropedia puyangensis</name>
    <dbReference type="NCBI Taxonomy" id="1330072"/>
    <lineage>
        <taxon>Bacteria</taxon>
        <taxon>Pseudomonadati</taxon>
        <taxon>Pseudomonadota</taxon>
        <taxon>Betaproteobacteria</taxon>
        <taxon>Burkholderiales</taxon>
        <taxon>Comamonadaceae</taxon>
        <taxon>Lampropedia</taxon>
    </lineage>
</organism>
<keyword evidence="7" id="KW-1185">Reference proteome</keyword>
<dbReference type="Pfam" id="PF00005">
    <property type="entry name" value="ABC_tran"/>
    <property type="match status" value="1"/>
</dbReference>
<dbReference type="SMART" id="SM00382">
    <property type="entry name" value="AAA"/>
    <property type="match status" value="1"/>
</dbReference>
<evidence type="ECO:0000256" key="3">
    <source>
        <dbReference type="ARBA" id="ARBA00022741"/>
    </source>
</evidence>
<comment type="caution">
    <text evidence="6">The sequence shown here is derived from an EMBL/GenBank/DDBJ whole genome shotgun (WGS) entry which is preliminary data.</text>
</comment>
<evidence type="ECO:0000313" key="7">
    <source>
        <dbReference type="Proteomes" id="UP000308917"/>
    </source>
</evidence>
<keyword evidence="2" id="KW-0472">Membrane</keyword>
<dbReference type="PANTHER" id="PTHR42781">
    <property type="entry name" value="SPERMIDINE/PUTRESCINE IMPORT ATP-BINDING PROTEIN POTA"/>
    <property type="match status" value="1"/>
</dbReference>
<evidence type="ECO:0000256" key="4">
    <source>
        <dbReference type="ARBA" id="ARBA00022840"/>
    </source>
</evidence>
<dbReference type="Gene3D" id="3.40.50.300">
    <property type="entry name" value="P-loop containing nucleotide triphosphate hydrolases"/>
    <property type="match status" value="1"/>
</dbReference>
<dbReference type="InterPro" id="IPR008995">
    <property type="entry name" value="Mo/tungstate-bd_C_term_dom"/>
</dbReference>
<sequence length="365" mass="39965">MRFFMSHSHTALKLSQIMVSYGAMRAVNGVDLETHSGELVALLGPSGCGKTTLLRVIAGFTRCDSGTVLLGNQDITALPPELRRMGMVFQNYALFPHLSVEANIAYGLKAHGASRDEATRKTREMLEVVRMAGFGARLPRELSGGQQQRVALARALAISPRLLLLDEPLGALDKNLREEMQSELLRIQRELGITTLMVTHDQEEAMSMADRIAVLNKGSIMQLGTPSEIYDAPQNEFVSSFMGSSTVLDGQLTRLAQDRWRMQMPSGVHFEFHCIGPCTRNGPARLALRPEQLELSDVGEAAQVVSARPMGQITRLQVRVRDGTLLHLSAERSAHSDHLAAGTAVQVRVRPQAHCSVFVPPVVAQ</sequence>
<keyword evidence="2" id="KW-1003">Cell membrane</keyword>
<dbReference type="InterPro" id="IPR003593">
    <property type="entry name" value="AAA+_ATPase"/>
</dbReference>